<name>A0A830B9R2_9LAMI</name>
<keyword evidence="1" id="KW-0812">Transmembrane</keyword>
<evidence type="ECO:0000256" key="1">
    <source>
        <dbReference type="SAM" id="Phobius"/>
    </source>
</evidence>
<dbReference type="AlphaFoldDB" id="A0A830B9R2"/>
<proteinExistence type="predicted"/>
<reference evidence="2" key="1">
    <citation type="submission" date="2020-07" db="EMBL/GenBank/DDBJ databases">
        <title>Ethylene signaling mediates host invasion by parasitic plants.</title>
        <authorList>
            <person name="Yoshida S."/>
        </authorList>
    </citation>
    <scope>NUCLEOTIDE SEQUENCE</scope>
    <source>
        <strain evidence="2">Okayama</strain>
    </source>
</reference>
<accession>A0A830B9R2</accession>
<sequence length="56" mass="6160">MSSLALEGMMSFAAVILKFVCLAVWLLVCSMEPMLRGWVRAPVPLLITACLTRAFT</sequence>
<dbReference type="EMBL" id="BMAC01000069">
    <property type="protein sequence ID" value="GFP83756.1"/>
    <property type="molecule type" value="Genomic_DNA"/>
</dbReference>
<dbReference type="Proteomes" id="UP000653305">
    <property type="component" value="Unassembled WGS sequence"/>
</dbReference>
<evidence type="ECO:0000313" key="3">
    <source>
        <dbReference type="Proteomes" id="UP000653305"/>
    </source>
</evidence>
<keyword evidence="1" id="KW-1133">Transmembrane helix</keyword>
<evidence type="ECO:0000313" key="2">
    <source>
        <dbReference type="EMBL" id="GFP83756.1"/>
    </source>
</evidence>
<protein>
    <submittedName>
        <fullName evidence="2">Cell number regulator 8</fullName>
    </submittedName>
</protein>
<gene>
    <name evidence="2" type="ORF">PHJA_000519100</name>
</gene>
<keyword evidence="3" id="KW-1185">Reference proteome</keyword>
<comment type="caution">
    <text evidence="2">The sequence shown here is derived from an EMBL/GenBank/DDBJ whole genome shotgun (WGS) entry which is preliminary data.</text>
</comment>
<organism evidence="2 3">
    <name type="scientific">Phtheirospermum japonicum</name>
    <dbReference type="NCBI Taxonomy" id="374723"/>
    <lineage>
        <taxon>Eukaryota</taxon>
        <taxon>Viridiplantae</taxon>
        <taxon>Streptophyta</taxon>
        <taxon>Embryophyta</taxon>
        <taxon>Tracheophyta</taxon>
        <taxon>Spermatophyta</taxon>
        <taxon>Magnoliopsida</taxon>
        <taxon>eudicotyledons</taxon>
        <taxon>Gunneridae</taxon>
        <taxon>Pentapetalae</taxon>
        <taxon>asterids</taxon>
        <taxon>lamiids</taxon>
        <taxon>Lamiales</taxon>
        <taxon>Orobanchaceae</taxon>
        <taxon>Orobanchaceae incertae sedis</taxon>
        <taxon>Phtheirospermum</taxon>
    </lineage>
</organism>
<keyword evidence="1" id="KW-0472">Membrane</keyword>
<feature type="transmembrane region" description="Helical" evidence="1">
    <location>
        <begin position="12"/>
        <end position="30"/>
    </location>
</feature>